<accession>A0A8T7LSK8</accession>
<keyword evidence="2" id="KW-0472">Membrane</keyword>
<dbReference type="EMBL" id="CP128399">
    <property type="protein sequence ID" value="WJW66889.1"/>
    <property type="molecule type" value="Genomic_DNA"/>
</dbReference>
<keyword evidence="2" id="KW-0812">Transmembrane</keyword>
<organism evidence="3 5">
    <name type="scientific">Candidatus Chlorohelix allophototropha</name>
    <dbReference type="NCBI Taxonomy" id="3003348"/>
    <lineage>
        <taxon>Bacteria</taxon>
        <taxon>Bacillati</taxon>
        <taxon>Chloroflexota</taxon>
        <taxon>Chloroflexia</taxon>
        <taxon>Candidatus Chloroheliales</taxon>
        <taxon>Candidatus Chloroheliaceae</taxon>
        <taxon>Candidatus Chlorohelix</taxon>
    </lineage>
</organism>
<keyword evidence="2" id="KW-1133">Transmembrane helix</keyword>
<dbReference type="Proteomes" id="UP001431572">
    <property type="component" value="Chromosome 1"/>
</dbReference>
<feature type="transmembrane region" description="Helical" evidence="2">
    <location>
        <begin position="96"/>
        <end position="118"/>
    </location>
</feature>
<evidence type="ECO:0000256" key="1">
    <source>
        <dbReference type="SAM" id="MobiDB-lite"/>
    </source>
</evidence>
<evidence type="ECO:0000313" key="4">
    <source>
        <dbReference type="EMBL" id="WJW66889.1"/>
    </source>
</evidence>
<sequence length="172" mass="20045">MKKYEKEIREILEKMDTFIPETPSQEKEREREPKKKPTNIGVLQPMPPRPIRAKQSFGAGFSKWLRDNKITGSLAYLISGFFFIILGLMVRENFSSIQIVAQLLVLTGFVFYIAPIFIRFFGGNPDKDSSTQYWRGDLVEHDSVFTWQKLKSLISGGRKRGGNDPWNRRNRW</sequence>
<reference evidence="3 5" key="1">
    <citation type="submission" date="2020-06" db="EMBL/GenBank/DDBJ databases">
        <title>Anoxygenic phototrophic Chloroflexota member uses a Type I reaction center.</title>
        <authorList>
            <person name="Tsuji J.M."/>
            <person name="Shaw N.A."/>
            <person name="Nagashima S."/>
            <person name="Venkiteswaran J."/>
            <person name="Schiff S.L."/>
            <person name="Hanada S."/>
            <person name="Tank M."/>
            <person name="Neufeld J.D."/>
        </authorList>
    </citation>
    <scope>NUCLEOTIDE SEQUENCE [LARGE SCALE GENOMIC DNA]</scope>
    <source>
        <strain evidence="3">L227-S17</strain>
    </source>
</reference>
<proteinExistence type="predicted"/>
<keyword evidence="6" id="KW-1185">Reference proteome</keyword>
<dbReference type="EMBL" id="JACATZ010000001">
    <property type="protein sequence ID" value="NWJ45008.1"/>
    <property type="molecule type" value="Genomic_DNA"/>
</dbReference>
<protein>
    <submittedName>
        <fullName evidence="3">Uncharacterized protein</fullName>
    </submittedName>
</protein>
<dbReference type="Proteomes" id="UP000521676">
    <property type="component" value="Unassembled WGS sequence"/>
</dbReference>
<evidence type="ECO:0000256" key="2">
    <source>
        <dbReference type="SAM" id="Phobius"/>
    </source>
</evidence>
<evidence type="ECO:0000313" key="6">
    <source>
        <dbReference type="Proteomes" id="UP001431572"/>
    </source>
</evidence>
<reference evidence="4" key="2">
    <citation type="journal article" date="2024" name="Nature">
        <title>Anoxygenic phototroph of the Chloroflexota uses a type I reaction centre.</title>
        <authorList>
            <person name="Tsuji J.M."/>
            <person name="Shaw N.A."/>
            <person name="Nagashima S."/>
            <person name="Venkiteswaran J.J."/>
            <person name="Schiff S.L."/>
            <person name="Watanabe T."/>
            <person name="Fukui M."/>
            <person name="Hanada S."/>
            <person name="Tank M."/>
            <person name="Neufeld J.D."/>
        </authorList>
    </citation>
    <scope>NUCLEOTIDE SEQUENCE</scope>
    <source>
        <strain evidence="4">L227-S17</strain>
    </source>
</reference>
<gene>
    <name evidence="3" type="ORF">HXX08_03930</name>
    <name evidence="4" type="ORF">OZ401_000134</name>
</gene>
<evidence type="ECO:0000313" key="3">
    <source>
        <dbReference type="EMBL" id="NWJ45008.1"/>
    </source>
</evidence>
<evidence type="ECO:0000313" key="5">
    <source>
        <dbReference type="Proteomes" id="UP000521676"/>
    </source>
</evidence>
<dbReference type="AlphaFoldDB" id="A0A8T7LSK8"/>
<feature type="region of interest" description="Disordered" evidence="1">
    <location>
        <begin position="19"/>
        <end position="45"/>
    </location>
</feature>
<name>A0A8T7LSK8_9CHLR</name>
<dbReference type="RefSeq" id="WP_341468782.1">
    <property type="nucleotide sequence ID" value="NZ_CP128399.1"/>
</dbReference>
<feature type="transmembrane region" description="Helical" evidence="2">
    <location>
        <begin position="73"/>
        <end position="90"/>
    </location>
</feature>
<feature type="compositionally biased region" description="Basic and acidic residues" evidence="1">
    <location>
        <begin position="24"/>
        <end position="35"/>
    </location>
</feature>